<reference evidence="7 9" key="1">
    <citation type="submission" date="2015-04" db="EMBL/GenBank/DDBJ databases">
        <title>Genome sequence of Kerstersia gyiorum CG1.</title>
        <authorList>
            <person name="Greninger A.L."/>
            <person name="Kozyreva V."/>
            <person name="Chaturvedi V."/>
        </authorList>
    </citation>
    <scope>NUCLEOTIDE SEQUENCE [LARGE SCALE GENOMIC DNA]</scope>
    <source>
        <strain evidence="7 9">CG1</strain>
    </source>
</reference>
<evidence type="ECO:0000256" key="1">
    <source>
        <dbReference type="ARBA" id="ARBA00004651"/>
    </source>
</evidence>
<dbReference type="GO" id="GO:0043190">
    <property type="term" value="C:ATP-binding cassette (ABC) transporter complex"/>
    <property type="evidence" value="ECO:0007669"/>
    <property type="project" value="InterPro"/>
</dbReference>
<name>A0A171KQF9_9BURK</name>
<dbReference type="InterPro" id="IPR005495">
    <property type="entry name" value="LptG/LptF_permease"/>
</dbReference>
<keyword evidence="4 6" id="KW-1133">Transmembrane helix</keyword>
<evidence type="ECO:0000313" key="8">
    <source>
        <dbReference type="EMBL" id="RZS72884.1"/>
    </source>
</evidence>
<keyword evidence="2" id="KW-1003">Cell membrane</keyword>
<evidence type="ECO:0000256" key="5">
    <source>
        <dbReference type="ARBA" id="ARBA00023136"/>
    </source>
</evidence>
<evidence type="ECO:0000256" key="4">
    <source>
        <dbReference type="ARBA" id="ARBA00022989"/>
    </source>
</evidence>
<dbReference type="Proteomes" id="UP000078084">
    <property type="component" value="Unassembled WGS sequence"/>
</dbReference>
<protein>
    <submittedName>
        <fullName evidence="8">Lipopolysaccharide export system permease protein</fullName>
    </submittedName>
    <submittedName>
        <fullName evidence="7">Membrane protein</fullName>
    </submittedName>
</protein>
<dbReference type="PANTHER" id="PTHR33529:SF2">
    <property type="entry name" value="LIPOPOLYSACCHARIDE EXPORT SYSTEM PERMEASE PROTEIN LPTG"/>
    <property type="match status" value="1"/>
</dbReference>
<feature type="transmembrane region" description="Helical" evidence="6">
    <location>
        <begin position="60"/>
        <end position="77"/>
    </location>
</feature>
<dbReference type="InterPro" id="IPR030923">
    <property type="entry name" value="LptG"/>
</dbReference>
<dbReference type="OrthoDB" id="9776227at2"/>
<dbReference type="AlphaFoldDB" id="A0A171KQF9"/>
<feature type="transmembrane region" description="Helical" evidence="6">
    <location>
        <begin position="291"/>
        <end position="309"/>
    </location>
</feature>
<dbReference type="GO" id="GO:0055085">
    <property type="term" value="P:transmembrane transport"/>
    <property type="evidence" value="ECO:0007669"/>
    <property type="project" value="InterPro"/>
</dbReference>
<dbReference type="STRING" id="206506.AAV32_12725"/>
<organism evidence="7 9">
    <name type="scientific">Kerstersia gyiorum</name>
    <dbReference type="NCBI Taxonomy" id="206506"/>
    <lineage>
        <taxon>Bacteria</taxon>
        <taxon>Pseudomonadati</taxon>
        <taxon>Pseudomonadota</taxon>
        <taxon>Betaproteobacteria</taxon>
        <taxon>Burkholderiales</taxon>
        <taxon>Alcaligenaceae</taxon>
        <taxon>Kerstersia</taxon>
    </lineage>
</organism>
<dbReference type="PATRIC" id="fig|206506.3.peg.2707"/>
<dbReference type="PANTHER" id="PTHR33529">
    <property type="entry name" value="SLR0882 PROTEIN-RELATED"/>
    <property type="match status" value="1"/>
</dbReference>
<feature type="transmembrane region" description="Helical" evidence="6">
    <location>
        <begin position="350"/>
        <end position="370"/>
    </location>
</feature>
<dbReference type="RefSeq" id="WP_068372748.1">
    <property type="nucleotide sequence ID" value="NZ_CBCSEB010000003.1"/>
</dbReference>
<dbReference type="EMBL" id="SGWZ01000001">
    <property type="protein sequence ID" value="RZS72884.1"/>
    <property type="molecule type" value="Genomic_DNA"/>
</dbReference>
<evidence type="ECO:0000256" key="3">
    <source>
        <dbReference type="ARBA" id="ARBA00022692"/>
    </source>
</evidence>
<dbReference type="EMBL" id="LBNE01000009">
    <property type="protein sequence ID" value="KKO71126.1"/>
    <property type="molecule type" value="Genomic_DNA"/>
</dbReference>
<sequence>MRTARRYLAREIYRSCAVVLLALLGLFTFFSLIEELDNLGGSYTLPGLLYLQALQLPTRLYDILPIGLLIGAILALAGLAQRNELVILRVSGVSGARLLGMLWIVTLPWMAGALLLSEVITPAAELHGSEANLLLRGKPGGGAMHSGYWFKEPTPEGGMRIINVGKLEANGGIRDITLYTFAPDNRLSGLAMAENGNFNSNELHLNNISHHRVDLDAATAFSQTRPGSQPLVTIDKEAQLSMQTTLTPERLLARVLTPERMSMLTLWDYISYLHSNHLQADRQIVALWRKLIYPFTLLVMMTIAAPISFMQTRRGGVGAKVFIGILLGVGFFMLNQLALNIGMLGRLPPWSTAILPNAAALLVALGALLIMENRHFLARMATHRNPWRKHPL</sequence>
<evidence type="ECO:0000256" key="6">
    <source>
        <dbReference type="SAM" id="Phobius"/>
    </source>
</evidence>
<accession>A0A171KQF9</accession>
<comment type="caution">
    <text evidence="7">The sequence shown here is derived from an EMBL/GenBank/DDBJ whole genome shotgun (WGS) entry which is preliminary data.</text>
</comment>
<dbReference type="GeneID" id="99725008"/>
<dbReference type="Proteomes" id="UP000292039">
    <property type="component" value="Unassembled WGS sequence"/>
</dbReference>
<evidence type="ECO:0000256" key="2">
    <source>
        <dbReference type="ARBA" id="ARBA00022475"/>
    </source>
</evidence>
<evidence type="ECO:0000313" key="7">
    <source>
        <dbReference type="EMBL" id="KKO71126.1"/>
    </source>
</evidence>
<keyword evidence="5 6" id="KW-0472">Membrane</keyword>
<evidence type="ECO:0000313" key="9">
    <source>
        <dbReference type="Proteomes" id="UP000078084"/>
    </source>
</evidence>
<keyword evidence="9" id="KW-1185">Reference proteome</keyword>
<feature type="transmembrane region" description="Helical" evidence="6">
    <location>
        <begin position="321"/>
        <end position="344"/>
    </location>
</feature>
<feature type="transmembrane region" description="Helical" evidence="6">
    <location>
        <begin position="12"/>
        <end position="33"/>
    </location>
</feature>
<dbReference type="Pfam" id="PF03739">
    <property type="entry name" value="LptF_LptG"/>
    <property type="match status" value="1"/>
</dbReference>
<comment type="subcellular location">
    <subcellularLocation>
        <location evidence="1">Cell membrane</location>
        <topology evidence="1">Multi-pass membrane protein</topology>
    </subcellularLocation>
</comment>
<evidence type="ECO:0000313" key="10">
    <source>
        <dbReference type="Proteomes" id="UP000292039"/>
    </source>
</evidence>
<dbReference type="NCBIfam" id="TIGR04408">
    <property type="entry name" value="LptG_lptG"/>
    <property type="match status" value="1"/>
</dbReference>
<proteinExistence type="predicted"/>
<gene>
    <name evidence="7" type="ORF">AAV32_12725</name>
    <name evidence="8" type="ORF">EV679_0067</name>
</gene>
<reference evidence="8 10" key="2">
    <citation type="submission" date="2019-02" db="EMBL/GenBank/DDBJ databases">
        <title>Genomic Encyclopedia of Type Strains, Phase IV (KMG-IV): sequencing the most valuable type-strain genomes for metagenomic binning, comparative biology and taxonomic classification.</title>
        <authorList>
            <person name="Goeker M."/>
        </authorList>
    </citation>
    <scope>NUCLEOTIDE SEQUENCE [LARGE SCALE GENOMIC DNA]</scope>
    <source>
        <strain evidence="8 10">DSM 16618</strain>
    </source>
</reference>
<dbReference type="GO" id="GO:0015920">
    <property type="term" value="P:lipopolysaccharide transport"/>
    <property type="evidence" value="ECO:0007669"/>
    <property type="project" value="TreeGrafter"/>
</dbReference>
<keyword evidence="3 6" id="KW-0812">Transmembrane</keyword>